<protein>
    <submittedName>
        <fullName evidence="1">VanW family protein</fullName>
    </submittedName>
</protein>
<organism evidence="1 2">
    <name type="scientific">Sinanaerobacter chloroacetimidivorans</name>
    <dbReference type="NCBI Taxonomy" id="2818044"/>
    <lineage>
        <taxon>Bacteria</taxon>
        <taxon>Bacillati</taxon>
        <taxon>Bacillota</taxon>
        <taxon>Clostridia</taxon>
        <taxon>Peptostreptococcales</taxon>
        <taxon>Anaerovoracaceae</taxon>
        <taxon>Sinanaerobacter</taxon>
    </lineage>
</organism>
<name>A0A8J7W1S7_9FIRM</name>
<dbReference type="Pfam" id="PF04294">
    <property type="entry name" value="VanW"/>
    <property type="match status" value="1"/>
</dbReference>
<dbReference type="Proteomes" id="UP000675664">
    <property type="component" value="Unassembled WGS sequence"/>
</dbReference>
<dbReference type="InterPro" id="IPR007391">
    <property type="entry name" value="Vancomycin_resist_VanW"/>
</dbReference>
<keyword evidence="2" id="KW-1185">Reference proteome</keyword>
<evidence type="ECO:0000313" key="2">
    <source>
        <dbReference type="Proteomes" id="UP000675664"/>
    </source>
</evidence>
<dbReference type="RefSeq" id="WP_227018095.1">
    <property type="nucleotide sequence ID" value="NZ_JAGSND010000004.1"/>
</dbReference>
<reference evidence="1" key="2">
    <citation type="submission" date="2021-04" db="EMBL/GenBank/DDBJ databases">
        <authorList>
            <person name="Liu J."/>
        </authorList>
    </citation>
    <scope>NUCLEOTIDE SEQUENCE</scope>
    <source>
        <strain evidence="1">BAD-6</strain>
    </source>
</reference>
<dbReference type="AlphaFoldDB" id="A0A8J7W1S7"/>
<dbReference type="EMBL" id="JAGSND010000004">
    <property type="protein sequence ID" value="MBR0597973.1"/>
    <property type="molecule type" value="Genomic_DNA"/>
</dbReference>
<dbReference type="PANTHER" id="PTHR35788">
    <property type="entry name" value="EXPORTED PROTEIN-RELATED"/>
    <property type="match status" value="1"/>
</dbReference>
<comment type="caution">
    <text evidence="1">The sequence shown here is derived from an EMBL/GenBank/DDBJ whole genome shotgun (WGS) entry which is preliminary data.</text>
</comment>
<proteinExistence type="predicted"/>
<dbReference type="InterPro" id="IPR052913">
    <property type="entry name" value="Glycopeptide_resist_protein"/>
</dbReference>
<accession>A0A8J7W1S7</accession>
<reference evidence="1" key="1">
    <citation type="submission" date="2021-04" db="EMBL/GenBank/DDBJ databases">
        <title>Sinoanaerobacter chloroacetimidivorans sp. nov., an obligate anaerobic bacterium isolated from anaerobic sludge.</title>
        <authorList>
            <person name="Bao Y."/>
        </authorList>
    </citation>
    <scope>NUCLEOTIDE SEQUENCE</scope>
    <source>
        <strain evidence="1">BAD-6</strain>
    </source>
</reference>
<sequence>MKYFKKRQTLEPIQRSKARLLAGKLYYTLCRYALWYSGRIKFAERRTSECPLQYIYVSHKTPLLRDLKDVEEIYHHNKIINLKTAVKQLNGIILKPGEHFSYWKWIGKPAKRKGYVPGMVLFCGSYRMGMGGGLCQLSNLIYWMTLHTPLTVVERYRHSYDVFPDSNRTQPFGSGATCVYPYRDLMIKNETDTAFQLRVQVGEKYLEGAWLSAKPPEFRYEVAEKNHLFKGEYWGGFSRHNELYRKKFTLDGELVEEEYITENHALMMYVPFLSSVSEEKKEGES</sequence>
<evidence type="ECO:0000313" key="1">
    <source>
        <dbReference type="EMBL" id="MBR0597973.1"/>
    </source>
</evidence>
<gene>
    <name evidence="1" type="ORF">KCX82_08820</name>
</gene>
<dbReference type="PANTHER" id="PTHR35788:SF1">
    <property type="entry name" value="EXPORTED PROTEIN"/>
    <property type="match status" value="1"/>
</dbReference>